<dbReference type="InterPro" id="IPR027417">
    <property type="entry name" value="P-loop_NTPase"/>
</dbReference>
<sequence>MLKRLHLKNFTVFADANFEFGPGLNVLVGTNGTGKSHVLKLGYSIEIVRERNKNEPPSGGFPYALDFALSEPDWPRRLSYFLPEVFQTASRKQLVSTLSSLQTANIEAEFGDGFSQNETVQFEINAYLDSVSVISGGEFINEKLEIVAPVFIPAKEILTLSWMLPASEQLVLPIEQNYLHLLRQLRLLPLRKVNSAQAISALTNVLGGEVKEEEGKYYLIATNGKRTAMNMVAEGLRKFGTLQKLLANGSLTSITTLFWDEPEANLNPALLRKLAAILAELARQGFQIILATHSTDLLKEFHILSRQKDAAPLPIKYFGLNAEPGEATRIVTTDNFEFLPDVVALAEELKQADELEEIFIREDQEYHANNRRKE</sequence>
<organism evidence="2 3">
    <name type="scientific">Hymenobacter armeniacus</name>
    <dbReference type="NCBI Taxonomy" id="2771358"/>
    <lineage>
        <taxon>Bacteria</taxon>
        <taxon>Pseudomonadati</taxon>
        <taxon>Bacteroidota</taxon>
        <taxon>Cytophagia</taxon>
        <taxon>Cytophagales</taxon>
        <taxon>Hymenobacteraceae</taxon>
        <taxon>Hymenobacter</taxon>
    </lineage>
</organism>
<dbReference type="PANTHER" id="PTHR43581:SF2">
    <property type="entry name" value="EXCINUCLEASE ATPASE SUBUNIT"/>
    <property type="match status" value="1"/>
</dbReference>
<keyword evidence="2" id="KW-0547">Nucleotide-binding</keyword>
<dbReference type="RefSeq" id="WP_190923908.1">
    <property type="nucleotide sequence ID" value="NZ_JACXAC010000003.1"/>
</dbReference>
<gene>
    <name evidence="2" type="ORF">IC234_09630</name>
</gene>
<dbReference type="Gene3D" id="3.40.50.300">
    <property type="entry name" value="P-loop containing nucleotide triphosphate hydrolases"/>
    <property type="match status" value="2"/>
</dbReference>
<protein>
    <submittedName>
        <fullName evidence="2">ATP-binding protein</fullName>
    </submittedName>
</protein>
<name>A0ABR8JUD2_9BACT</name>
<dbReference type="GO" id="GO:0005524">
    <property type="term" value="F:ATP binding"/>
    <property type="evidence" value="ECO:0007669"/>
    <property type="project" value="UniProtKB-KW"/>
</dbReference>
<dbReference type="CDD" id="cd00267">
    <property type="entry name" value="ABC_ATPase"/>
    <property type="match status" value="1"/>
</dbReference>
<dbReference type="InterPro" id="IPR003959">
    <property type="entry name" value="ATPase_AAA_core"/>
</dbReference>
<evidence type="ECO:0000313" key="3">
    <source>
        <dbReference type="Proteomes" id="UP000606003"/>
    </source>
</evidence>
<keyword evidence="2" id="KW-0067">ATP-binding</keyword>
<reference evidence="2 3" key="1">
    <citation type="submission" date="2020-09" db="EMBL/GenBank/DDBJ databases">
        <authorList>
            <person name="Kim M.K."/>
        </authorList>
    </citation>
    <scope>NUCLEOTIDE SEQUENCE [LARGE SCALE GENOMIC DNA]</scope>
    <source>
        <strain evidence="2 3">BT189</strain>
    </source>
</reference>
<accession>A0ABR8JUD2</accession>
<keyword evidence="3" id="KW-1185">Reference proteome</keyword>
<feature type="domain" description="ATPase AAA-type core" evidence="1">
    <location>
        <begin position="24"/>
        <end position="298"/>
    </location>
</feature>
<dbReference type="InterPro" id="IPR051396">
    <property type="entry name" value="Bact_Antivir_Def_Nuclease"/>
</dbReference>
<dbReference type="EMBL" id="JACXAC010000003">
    <property type="protein sequence ID" value="MBD2722386.1"/>
    <property type="molecule type" value="Genomic_DNA"/>
</dbReference>
<dbReference type="Proteomes" id="UP000606003">
    <property type="component" value="Unassembled WGS sequence"/>
</dbReference>
<evidence type="ECO:0000313" key="2">
    <source>
        <dbReference type="EMBL" id="MBD2722386.1"/>
    </source>
</evidence>
<dbReference type="Pfam" id="PF13304">
    <property type="entry name" value="AAA_21"/>
    <property type="match status" value="1"/>
</dbReference>
<comment type="caution">
    <text evidence="2">The sequence shown here is derived from an EMBL/GenBank/DDBJ whole genome shotgun (WGS) entry which is preliminary data.</text>
</comment>
<dbReference type="SUPFAM" id="SSF52540">
    <property type="entry name" value="P-loop containing nucleoside triphosphate hydrolases"/>
    <property type="match status" value="1"/>
</dbReference>
<evidence type="ECO:0000259" key="1">
    <source>
        <dbReference type="Pfam" id="PF13304"/>
    </source>
</evidence>
<dbReference type="PANTHER" id="PTHR43581">
    <property type="entry name" value="ATP/GTP PHOSPHATASE"/>
    <property type="match status" value="1"/>
</dbReference>
<proteinExistence type="predicted"/>